<evidence type="ECO:0000256" key="1">
    <source>
        <dbReference type="SAM" id="MobiDB-lite"/>
    </source>
</evidence>
<sequence length="74" mass="8286">MQIQYMLNAVTVTGIQNAKQVAAIAQMLELGMPEEINESAESEKFKDVYSPVDWENPPERKTTISNEKKKEGAS</sequence>
<organism evidence="2 3">
    <name type="scientific">[Clostridium] celerecrescens 18A</name>
    <dbReference type="NCBI Taxonomy" id="1286362"/>
    <lineage>
        <taxon>Bacteria</taxon>
        <taxon>Bacillati</taxon>
        <taxon>Bacillota</taxon>
        <taxon>Clostridia</taxon>
        <taxon>Lachnospirales</taxon>
        <taxon>Lachnospiraceae</taxon>
        <taxon>Lacrimispora</taxon>
    </lineage>
</organism>
<dbReference type="Proteomes" id="UP000231092">
    <property type="component" value="Unassembled WGS sequence"/>
</dbReference>
<dbReference type="AlphaFoldDB" id="A0A2M8Z306"/>
<accession>A0A2M8Z306</accession>
<evidence type="ECO:0000313" key="2">
    <source>
        <dbReference type="EMBL" id="PJJ27809.1"/>
    </source>
</evidence>
<comment type="caution">
    <text evidence="2">The sequence shown here is derived from an EMBL/GenBank/DDBJ whole genome shotgun (WGS) entry which is preliminary data.</text>
</comment>
<gene>
    <name evidence="2" type="ORF">H171_1288</name>
</gene>
<feature type="region of interest" description="Disordered" evidence="1">
    <location>
        <begin position="39"/>
        <end position="74"/>
    </location>
</feature>
<name>A0A2M8Z306_9FIRM</name>
<protein>
    <submittedName>
        <fullName evidence="2">Uncharacterized protein</fullName>
    </submittedName>
</protein>
<dbReference type="EMBL" id="PGET01000001">
    <property type="protein sequence ID" value="PJJ27809.1"/>
    <property type="molecule type" value="Genomic_DNA"/>
</dbReference>
<evidence type="ECO:0000313" key="3">
    <source>
        <dbReference type="Proteomes" id="UP000231092"/>
    </source>
</evidence>
<feature type="compositionally biased region" description="Basic and acidic residues" evidence="1">
    <location>
        <begin position="57"/>
        <end position="74"/>
    </location>
</feature>
<proteinExistence type="predicted"/>
<reference evidence="2 3" key="1">
    <citation type="submission" date="2017-11" db="EMBL/GenBank/DDBJ databases">
        <title>Understudied soil microbes with underappreciated capabilities: Untangling the Clostridium saccharolyticum group.</title>
        <authorList>
            <person name="Leschine S."/>
        </authorList>
    </citation>
    <scope>NUCLEOTIDE SEQUENCE [LARGE SCALE GENOMIC DNA]</scope>
    <source>
        <strain evidence="2 3">18A</strain>
    </source>
</reference>